<dbReference type="Proteomes" id="UP000010475">
    <property type="component" value="Chromosome"/>
</dbReference>
<dbReference type="OrthoDB" id="9792534at2"/>
<dbReference type="KEGG" id="csg:Cylst_6211"/>
<evidence type="ECO:0000256" key="1">
    <source>
        <dbReference type="ARBA" id="ARBA00001954"/>
    </source>
</evidence>
<evidence type="ECO:0000256" key="3">
    <source>
        <dbReference type="SAM" id="Phobius"/>
    </source>
</evidence>
<feature type="transmembrane region" description="Helical" evidence="3">
    <location>
        <begin position="21"/>
        <end position="38"/>
    </location>
</feature>
<keyword evidence="6" id="KW-1185">Reference proteome</keyword>
<evidence type="ECO:0000259" key="4">
    <source>
        <dbReference type="Pfam" id="PF00487"/>
    </source>
</evidence>
<organism evidence="5 6">
    <name type="scientific">Cylindrospermum stagnale PCC 7417</name>
    <dbReference type="NCBI Taxonomy" id="56107"/>
    <lineage>
        <taxon>Bacteria</taxon>
        <taxon>Bacillati</taxon>
        <taxon>Cyanobacteriota</taxon>
        <taxon>Cyanophyceae</taxon>
        <taxon>Nostocales</taxon>
        <taxon>Nostocaceae</taxon>
        <taxon>Cylindrospermum</taxon>
    </lineage>
</organism>
<dbReference type="InterPro" id="IPR005804">
    <property type="entry name" value="FA_desaturase_dom"/>
</dbReference>
<reference evidence="5 6" key="1">
    <citation type="submission" date="2012-06" db="EMBL/GenBank/DDBJ databases">
        <title>Finished chromosome of genome of Cylindrospermum stagnale PCC 7417.</title>
        <authorList>
            <consortium name="US DOE Joint Genome Institute"/>
            <person name="Gugger M."/>
            <person name="Coursin T."/>
            <person name="Rippka R."/>
            <person name="Tandeau De Marsac N."/>
            <person name="Huntemann M."/>
            <person name="Wei C.-L."/>
            <person name="Han J."/>
            <person name="Detter J.C."/>
            <person name="Han C."/>
            <person name="Tapia R."/>
            <person name="Chen A."/>
            <person name="Kyrpides N."/>
            <person name="Mavromatis K."/>
            <person name="Markowitz V."/>
            <person name="Szeto E."/>
            <person name="Ivanova N."/>
            <person name="Pagani I."/>
            <person name="Pati A."/>
            <person name="Goodwin L."/>
            <person name="Nordberg H.P."/>
            <person name="Cantor M.N."/>
            <person name="Hua S.X."/>
            <person name="Woyke T."/>
            <person name="Kerfeld C.A."/>
        </authorList>
    </citation>
    <scope>NUCLEOTIDE SEQUENCE [LARGE SCALE GENOMIC DNA]</scope>
    <source>
        <strain evidence="5 6">PCC 7417</strain>
    </source>
</reference>
<feature type="transmembrane region" description="Helical" evidence="3">
    <location>
        <begin position="193"/>
        <end position="211"/>
    </location>
</feature>
<dbReference type="GO" id="GO:0016020">
    <property type="term" value="C:membrane"/>
    <property type="evidence" value="ECO:0007669"/>
    <property type="project" value="GOC"/>
</dbReference>
<name>K9X686_9NOST</name>
<proteinExistence type="inferred from homology"/>
<dbReference type="HOGENOM" id="CLU_1003264_0_0_3"/>
<comment type="cofactor">
    <cofactor evidence="1">
        <name>Fe(2+)</name>
        <dbReference type="ChEBI" id="CHEBI:29033"/>
    </cofactor>
</comment>
<feature type="domain" description="Fatty acid desaturase" evidence="4">
    <location>
        <begin position="42"/>
        <end position="270"/>
    </location>
</feature>
<gene>
    <name evidence="5" type="ORF">Cylst_6211</name>
</gene>
<comment type="similarity">
    <text evidence="2">Belongs to the fatty acid desaturase type 2 family.</text>
</comment>
<dbReference type="STRING" id="56107.Cylst_6211"/>
<dbReference type="GO" id="GO:0042284">
    <property type="term" value="F:sphingolipid delta-4 desaturase activity"/>
    <property type="evidence" value="ECO:0007669"/>
    <property type="project" value="TreeGrafter"/>
</dbReference>
<evidence type="ECO:0000313" key="5">
    <source>
        <dbReference type="EMBL" id="AFZ28175.1"/>
    </source>
</evidence>
<dbReference type="Pfam" id="PF00487">
    <property type="entry name" value="FA_desaturase"/>
    <property type="match status" value="1"/>
</dbReference>
<keyword evidence="3" id="KW-0812">Transmembrane</keyword>
<feature type="transmembrane region" description="Helical" evidence="3">
    <location>
        <begin position="130"/>
        <end position="149"/>
    </location>
</feature>
<keyword evidence="3" id="KW-1133">Transmembrane helix</keyword>
<protein>
    <submittedName>
        <fullName evidence="5">Fatty acid desaturase</fullName>
    </submittedName>
</protein>
<accession>K9X686</accession>
<feature type="transmembrane region" description="Helical" evidence="3">
    <location>
        <begin position="169"/>
        <end position="186"/>
    </location>
</feature>
<dbReference type="eggNOG" id="COG3239">
    <property type="taxonomic scope" value="Bacteria"/>
</dbReference>
<dbReference type="AlphaFoldDB" id="K9X686"/>
<sequence length="297" mass="35173">MKQLKPNDFVEQNDLKAFLALFRDWSAIFLVAAFSIWANNIFVYFLSIWVIGFFQFALGEVLTHEASHYNLFKQRQWNKNLEPLYAFPVISTISYYRKHHLPHHKYLGKQQDHATVFYEQLGIYKPKANLFFIWVIQPLIGFSTFYLFLGVHTGMYYELKSLDYHPFQSGFKLSIFWLLIILTFFFSGNIHLLILYWLIPLLWPFACFIYWSELTDHFNTQSGTRSNMSFLTNLLAHNRGYHYVHHLYPTIPWYKLPEAQKALCPDLPDIANGFFDTYRQLTAKLDTPCSQETGILE</sequence>
<evidence type="ECO:0000313" key="6">
    <source>
        <dbReference type="Proteomes" id="UP000010475"/>
    </source>
</evidence>
<dbReference type="RefSeq" id="WP_015211406.1">
    <property type="nucleotide sequence ID" value="NC_019757.1"/>
</dbReference>
<dbReference type="EMBL" id="CP003642">
    <property type="protein sequence ID" value="AFZ28175.1"/>
    <property type="molecule type" value="Genomic_DNA"/>
</dbReference>
<dbReference type="PANTHER" id="PTHR12879">
    <property type="entry name" value="SPHINGOLIPID DELTA 4 DESATURASE/C-4 HYDROXYLASE PROTEIN DES2"/>
    <property type="match status" value="1"/>
</dbReference>
<keyword evidence="3" id="KW-0472">Membrane</keyword>
<dbReference type="PANTHER" id="PTHR12879:SF8">
    <property type="entry name" value="SPHINGOLIPID DELTA(4)-DESATURASE DES1"/>
    <property type="match status" value="1"/>
</dbReference>
<evidence type="ECO:0000256" key="2">
    <source>
        <dbReference type="ARBA" id="ARBA00008749"/>
    </source>
</evidence>
<dbReference type="GO" id="GO:0046513">
    <property type="term" value="P:ceramide biosynthetic process"/>
    <property type="evidence" value="ECO:0007669"/>
    <property type="project" value="TreeGrafter"/>
</dbReference>